<name>A0A9P7GPX1_9AGAR</name>
<dbReference type="AlphaFoldDB" id="A0A9P7GPX1"/>
<protein>
    <submittedName>
        <fullName evidence="1">Uncharacterized protein</fullName>
    </submittedName>
</protein>
<organism evidence="1 2">
    <name type="scientific">Sphagnurus paluster</name>
    <dbReference type="NCBI Taxonomy" id="117069"/>
    <lineage>
        <taxon>Eukaryota</taxon>
        <taxon>Fungi</taxon>
        <taxon>Dikarya</taxon>
        <taxon>Basidiomycota</taxon>
        <taxon>Agaricomycotina</taxon>
        <taxon>Agaricomycetes</taxon>
        <taxon>Agaricomycetidae</taxon>
        <taxon>Agaricales</taxon>
        <taxon>Tricholomatineae</taxon>
        <taxon>Lyophyllaceae</taxon>
        <taxon>Sphagnurus</taxon>
    </lineage>
</organism>
<gene>
    <name evidence="1" type="ORF">H0H81_010762</name>
</gene>
<proteinExistence type="predicted"/>
<dbReference type="Proteomes" id="UP000717328">
    <property type="component" value="Unassembled WGS sequence"/>
</dbReference>
<comment type="caution">
    <text evidence="1">The sequence shown here is derived from an EMBL/GenBank/DDBJ whole genome shotgun (WGS) entry which is preliminary data.</text>
</comment>
<keyword evidence="2" id="KW-1185">Reference proteome</keyword>
<reference evidence="1" key="1">
    <citation type="submission" date="2021-02" db="EMBL/GenBank/DDBJ databases">
        <authorList>
            <person name="Nieuwenhuis M."/>
            <person name="Van De Peppel L.J.J."/>
        </authorList>
    </citation>
    <scope>NUCLEOTIDE SEQUENCE</scope>
    <source>
        <strain evidence="1">D49</strain>
    </source>
</reference>
<evidence type="ECO:0000313" key="2">
    <source>
        <dbReference type="Proteomes" id="UP000717328"/>
    </source>
</evidence>
<reference evidence="1" key="2">
    <citation type="submission" date="2021-10" db="EMBL/GenBank/DDBJ databases">
        <title>Phylogenomics reveals ancestral predisposition of the termite-cultivated fungus Termitomyces towards a domesticated lifestyle.</title>
        <authorList>
            <person name="Auxier B."/>
            <person name="Grum-Grzhimaylo A."/>
            <person name="Cardenas M.E."/>
            <person name="Lodge J.D."/>
            <person name="Laessoe T."/>
            <person name="Pedersen O."/>
            <person name="Smith M.E."/>
            <person name="Kuyper T.W."/>
            <person name="Franco-Molano E.A."/>
            <person name="Baroni T.J."/>
            <person name="Aanen D.K."/>
        </authorList>
    </citation>
    <scope>NUCLEOTIDE SEQUENCE</scope>
    <source>
        <strain evidence="1">D49</strain>
    </source>
</reference>
<sequence>MANLNGTEIDFSSADADCLAWFEANPLSESCDWQEYKDLIYNSCVGSVDLLDAGRGQMRQSFQSSVQSIDLSQFGCSVGTNFLGPIRGVLPTGPAGVPAFDSLASQFKNTKILAGVTSYNYTLNFQSLTSNINCSYVPESPITLGAVTADHVEYSANCSKIGEVEVLMGKTQITSTNSDNLLAYWACQSASSSQTQSYSIYLCEAQYDKSGNGNITCTVSLQSAIFPVTYQYTADIFESAHGSEPLITSSSTAFSDLVSRALVDLGNLISAAQNFQTNLVAESVAIFGGKFFDPSNQTYPELYELMIQGILEYEATHLRLMYSLKSPPRSCMQAVTGSASFEVLVRDACRCLVVVADDNDQPGCFGRPHSRYENGKSQRP</sequence>
<dbReference type="OrthoDB" id="2991366at2759"/>
<evidence type="ECO:0000313" key="1">
    <source>
        <dbReference type="EMBL" id="KAG5650847.1"/>
    </source>
</evidence>
<accession>A0A9P7GPX1</accession>
<dbReference type="EMBL" id="JABCKI010000349">
    <property type="protein sequence ID" value="KAG5650847.1"/>
    <property type="molecule type" value="Genomic_DNA"/>
</dbReference>